<organism evidence="7 8">
    <name type="scientific">Nocardioides bruguierae</name>
    <dbReference type="NCBI Taxonomy" id="2945102"/>
    <lineage>
        <taxon>Bacteria</taxon>
        <taxon>Bacillati</taxon>
        <taxon>Actinomycetota</taxon>
        <taxon>Actinomycetes</taxon>
        <taxon>Propionibacteriales</taxon>
        <taxon>Nocardioidaceae</taxon>
        <taxon>Nocardioides</taxon>
    </lineage>
</organism>
<dbReference type="GO" id="GO:0016887">
    <property type="term" value="F:ATP hydrolysis activity"/>
    <property type="evidence" value="ECO:0007669"/>
    <property type="project" value="InterPro"/>
</dbReference>
<dbReference type="PROSITE" id="PS00211">
    <property type="entry name" value="ABC_TRANSPORTER_1"/>
    <property type="match status" value="1"/>
</dbReference>
<reference evidence="7" key="1">
    <citation type="submission" date="2022-05" db="EMBL/GenBank/DDBJ databases">
        <authorList>
            <person name="Tuo L."/>
        </authorList>
    </citation>
    <scope>NUCLEOTIDE SEQUENCE</scope>
    <source>
        <strain evidence="7">BSK12Z-4</strain>
    </source>
</reference>
<feature type="compositionally biased region" description="Low complexity" evidence="5">
    <location>
        <begin position="272"/>
        <end position="296"/>
    </location>
</feature>
<evidence type="ECO:0000313" key="7">
    <source>
        <dbReference type="EMBL" id="MCM0619269.1"/>
    </source>
</evidence>
<proteinExistence type="inferred from homology"/>
<keyword evidence="2" id="KW-0813">Transport</keyword>
<name>A0A9X2IEE4_9ACTN</name>
<evidence type="ECO:0000256" key="3">
    <source>
        <dbReference type="ARBA" id="ARBA00022741"/>
    </source>
</evidence>
<dbReference type="SMART" id="SM00382">
    <property type="entry name" value="AAA"/>
    <property type="match status" value="1"/>
</dbReference>
<dbReference type="EMBL" id="JAMOIL010000002">
    <property type="protein sequence ID" value="MCM0619269.1"/>
    <property type="molecule type" value="Genomic_DNA"/>
</dbReference>
<dbReference type="PROSITE" id="PS50893">
    <property type="entry name" value="ABC_TRANSPORTER_2"/>
    <property type="match status" value="1"/>
</dbReference>
<dbReference type="Proteomes" id="UP001139485">
    <property type="component" value="Unassembled WGS sequence"/>
</dbReference>
<accession>A0A9X2IEE4</accession>
<evidence type="ECO:0000313" key="8">
    <source>
        <dbReference type="Proteomes" id="UP001139485"/>
    </source>
</evidence>
<protein>
    <submittedName>
        <fullName evidence="7">ATP-binding cassette domain-containing protein</fullName>
    </submittedName>
</protein>
<feature type="region of interest" description="Disordered" evidence="5">
    <location>
        <begin position="265"/>
        <end position="296"/>
    </location>
</feature>
<dbReference type="Gene3D" id="3.40.50.300">
    <property type="entry name" value="P-loop containing nucleotide triphosphate hydrolases"/>
    <property type="match status" value="1"/>
</dbReference>
<dbReference type="InterPro" id="IPR003593">
    <property type="entry name" value="AAA+_ATPase"/>
</dbReference>
<comment type="caution">
    <text evidence="7">The sequence shown here is derived from an EMBL/GenBank/DDBJ whole genome shotgun (WGS) entry which is preliminary data.</text>
</comment>
<keyword evidence="4 7" id="KW-0067">ATP-binding</keyword>
<dbReference type="GO" id="GO:0005524">
    <property type="term" value="F:ATP binding"/>
    <property type="evidence" value="ECO:0007669"/>
    <property type="project" value="UniProtKB-KW"/>
</dbReference>
<evidence type="ECO:0000256" key="1">
    <source>
        <dbReference type="ARBA" id="ARBA00005417"/>
    </source>
</evidence>
<keyword evidence="8" id="KW-1185">Reference proteome</keyword>
<comment type="similarity">
    <text evidence="1">Belongs to the ABC transporter superfamily.</text>
</comment>
<evidence type="ECO:0000256" key="2">
    <source>
        <dbReference type="ARBA" id="ARBA00022448"/>
    </source>
</evidence>
<dbReference type="RefSeq" id="WP_250826134.1">
    <property type="nucleotide sequence ID" value="NZ_JAMOIL010000002.1"/>
</dbReference>
<dbReference type="InterPro" id="IPR003439">
    <property type="entry name" value="ABC_transporter-like_ATP-bd"/>
</dbReference>
<dbReference type="PANTHER" id="PTHR42734:SF17">
    <property type="entry name" value="METAL TRANSPORT SYSTEM ATP-BINDING PROTEIN TM_0124-RELATED"/>
    <property type="match status" value="1"/>
</dbReference>
<evidence type="ECO:0000256" key="5">
    <source>
        <dbReference type="SAM" id="MobiDB-lite"/>
    </source>
</evidence>
<gene>
    <name evidence="7" type="ORF">M8330_03025</name>
</gene>
<dbReference type="Pfam" id="PF00005">
    <property type="entry name" value="ABC_tran"/>
    <property type="match status" value="1"/>
</dbReference>
<dbReference type="AlphaFoldDB" id="A0A9X2IEE4"/>
<dbReference type="SUPFAM" id="SSF52540">
    <property type="entry name" value="P-loop containing nucleoside triphosphate hydrolases"/>
    <property type="match status" value="1"/>
</dbReference>
<dbReference type="InterPro" id="IPR050153">
    <property type="entry name" value="Metal_Ion_Import_ABC"/>
</dbReference>
<dbReference type="InterPro" id="IPR017871">
    <property type="entry name" value="ABC_transporter-like_CS"/>
</dbReference>
<evidence type="ECO:0000259" key="6">
    <source>
        <dbReference type="PROSITE" id="PS50893"/>
    </source>
</evidence>
<evidence type="ECO:0000256" key="4">
    <source>
        <dbReference type="ARBA" id="ARBA00022840"/>
    </source>
</evidence>
<dbReference type="PANTHER" id="PTHR42734">
    <property type="entry name" value="METAL TRANSPORT SYSTEM ATP-BINDING PROTEIN TM_0124-RELATED"/>
    <property type="match status" value="1"/>
</dbReference>
<keyword evidence="3" id="KW-0547">Nucleotide-binding</keyword>
<dbReference type="InterPro" id="IPR027417">
    <property type="entry name" value="P-loop_NTPase"/>
</dbReference>
<feature type="domain" description="ABC transporter" evidence="6">
    <location>
        <begin position="17"/>
        <end position="251"/>
    </location>
</feature>
<sequence length="296" mass="31729">MTATHPTPHAHRGDPVLSMRGAELTLGGRTLWSGLDLDVHPGEFITVLGANGAGKSSLLKAVLGLVGLSGGEARFQGEPVRRGDRRMAYVPQQRVFPAGTPMRGRDLVALGIDGHRFGPRLFGRGAVRQRVEQVVEDVHAVEYAHRPVGELSGGEQQRLRIAQALVSDPELLLCDEPLSSLDLHHQQEVSLLVDRRRREHGTPVLFVTHDINPVLPLTDRVLYFAGGSHRLGHPDEVMRSDTLSELYGTRVDVAQIGDRIVVLGAPDEHPGARTTPSSPSSASAPTTGAPTSGGTA</sequence>